<evidence type="ECO:0000313" key="1">
    <source>
        <dbReference type="EMBL" id="KAJ7570089.1"/>
    </source>
</evidence>
<gene>
    <name evidence="1" type="ORF">O6H91_01G106500</name>
</gene>
<accession>A0ACC2EU49</accession>
<keyword evidence="2" id="KW-1185">Reference proteome</keyword>
<reference evidence="2" key="1">
    <citation type="journal article" date="2024" name="Proc. Natl. Acad. Sci. U.S.A.">
        <title>Extraordinary preservation of gene collinearity over three hundred million years revealed in homosporous lycophytes.</title>
        <authorList>
            <person name="Li C."/>
            <person name="Wickell D."/>
            <person name="Kuo L.Y."/>
            <person name="Chen X."/>
            <person name="Nie B."/>
            <person name="Liao X."/>
            <person name="Peng D."/>
            <person name="Ji J."/>
            <person name="Jenkins J."/>
            <person name="Williams M."/>
            <person name="Shu S."/>
            <person name="Plott C."/>
            <person name="Barry K."/>
            <person name="Rajasekar S."/>
            <person name="Grimwood J."/>
            <person name="Han X."/>
            <person name="Sun S."/>
            <person name="Hou Z."/>
            <person name="He W."/>
            <person name="Dai G."/>
            <person name="Sun C."/>
            <person name="Schmutz J."/>
            <person name="Leebens-Mack J.H."/>
            <person name="Li F.W."/>
            <person name="Wang L."/>
        </authorList>
    </citation>
    <scope>NUCLEOTIDE SEQUENCE [LARGE SCALE GENOMIC DNA]</scope>
    <source>
        <strain evidence="2">cv. PW_Plant_1</strain>
    </source>
</reference>
<organism evidence="1 2">
    <name type="scientific">Diphasiastrum complanatum</name>
    <name type="common">Issler's clubmoss</name>
    <name type="synonym">Lycopodium complanatum</name>
    <dbReference type="NCBI Taxonomy" id="34168"/>
    <lineage>
        <taxon>Eukaryota</taxon>
        <taxon>Viridiplantae</taxon>
        <taxon>Streptophyta</taxon>
        <taxon>Embryophyta</taxon>
        <taxon>Tracheophyta</taxon>
        <taxon>Lycopodiopsida</taxon>
        <taxon>Lycopodiales</taxon>
        <taxon>Lycopodiaceae</taxon>
        <taxon>Lycopodioideae</taxon>
        <taxon>Diphasiastrum</taxon>
    </lineage>
</organism>
<comment type="caution">
    <text evidence="1">The sequence shown here is derived from an EMBL/GenBank/DDBJ whole genome shotgun (WGS) entry which is preliminary data.</text>
</comment>
<sequence>MVEMEQSTRSRIACLLVALLVLFCQRSEAMYKSPDIEALLAFRQSVNSSTGILSSWNESDPSPCGWWGVTCSPEERVIELSFGGAQLQGSIPPEFSLLDSLQHLNLSTTNLSGSIPPQLGACIQLQVLDLSSNSLTGSIPKELGRLNQLQMLILHSNQIEGSIPSEISNCSNLLVLELFDNQLNGTLPPEIGRLLKLEVLRAGGNTRLMGSIPHELSECVNLTYLGLAVTGLSGTIPPSLGKLAKLETLSLYSTNISGAIPPQLGNCSALQELYLYTNQLVGPIPPELGMLQHLTMLLLWENRLTGSIPRELSNCKLLQKLDLSINSLTGEIPPELGQLTSLQQLYLSQNALTGRIPSQLSGCSSLNQLQLDTNKLTGDIPPELGELKQLQLLYLWENQLVGKIPSSLGNCSQLLVVDLSLNGLSGSLPAELFAIPGLQKLLVLSNYLSGELPSTIGNSSSLYRLRLNDNMLSGKLPNDIGGLVSMNFLDLHNNKLSGPLLPQLGNLKVLQKLDLHGNRLRGPIPQELGRLSNLEILDLSWNNLDGPFPMIMENMSSLSQLILARNQISGSIPPSIGSYKKLVLLDVSGNQLTGSIPPELGLIVSLTITLNLSHNCFTGVLPDQISALTSLEGLDLSQNNLSGSLRVIGQLVSLNFLNVSYNHFSGKVPNTRVFKTMATSAFAGNPGLCLYNPGYSCSLIYSNDRQGRPGLNLIIGLLFGGAGIVLLVGSILLYRKCKAFTDRFGESESWPWKMIPFQKVSFTVDDVLSSLVESNVIGIGCSGVVYRAEMPGGKTIAVKKLLSSSSKGEKIYDGFAAEIGTLGKIRHRNIVRLLGYCSNNEIELLMYDYMPNGSLGELLHVKKKPIDWETRYKIALGAAQGIAYLHHDCTPAILHRDIKSNNVLLGTRFEPYVADFGLAKLVGGSCGIDAMSKVAGSYGYIAPEYSYCLKITEKSDVYSFGVVLLEILTGRKAVEHENGDNVHIVKWVHDTLGQSELSPEVLDSRLRGMPDQFIQEMLQAFGVALMCVSTSPTERPTMKNVVALLQEIKQVSGDDSKRCAAEGGGKSIGKKYLFWGSSIDSCSEDQKFVTCRTFSDSSFP</sequence>
<name>A0ACC2EU49_DIPCM</name>
<dbReference type="EMBL" id="CM055092">
    <property type="protein sequence ID" value="KAJ7570089.1"/>
    <property type="molecule type" value="Genomic_DNA"/>
</dbReference>
<proteinExistence type="predicted"/>
<dbReference type="Proteomes" id="UP001162992">
    <property type="component" value="Chromosome 1"/>
</dbReference>
<protein>
    <submittedName>
        <fullName evidence="1">Uncharacterized protein</fullName>
    </submittedName>
</protein>
<evidence type="ECO:0000313" key="2">
    <source>
        <dbReference type="Proteomes" id="UP001162992"/>
    </source>
</evidence>